<dbReference type="AlphaFoldDB" id="A0A542YRF5"/>
<dbReference type="Pfam" id="PF03060">
    <property type="entry name" value="NMO"/>
    <property type="match status" value="1"/>
</dbReference>
<dbReference type="Proteomes" id="UP000319516">
    <property type="component" value="Unassembled WGS sequence"/>
</dbReference>
<organism evidence="1 2">
    <name type="scientific">Ornithinicoccus hortensis</name>
    <dbReference type="NCBI Taxonomy" id="82346"/>
    <lineage>
        <taxon>Bacteria</taxon>
        <taxon>Bacillati</taxon>
        <taxon>Actinomycetota</taxon>
        <taxon>Actinomycetes</taxon>
        <taxon>Micrococcales</taxon>
        <taxon>Intrasporangiaceae</taxon>
        <taxon>Ornithinicoccus</taxon>
    </lineage>
</organism>
<dbReference type="PANTHER" id="PTHR32332:SF33">
    <property type="entry name" value="NITRONATE MONOOXYGENASE DOMAIN-CONTAINING PROTEIN"/>
    <property type="match status" value="1"/>
</dbReference>
<dbReference type="InterPro" id="IPR013785">
    <property type="entry name" value="Aldolase_TIM"/>
</dbReference>
<protein>
    <submittedName>
        <fullName evidence="1">Nitronate monooxygenase</fullName>
    </submittedName>
</protein>
<comment type="caution">
    <text evidence="1">The sequence shown here is derived from an EMBL/GenBank/DDBJ whole genome shotgun (WGS) entry which is preliminary data.</text>
</comment>
<keyword evidence="1" id="KW-0560">Oxidoreductase</keyword>
<dbReference type="Gene3D" id="3.20.20.70">
    <property type="entry name" value="Aldolase class I"/>
    <property type="match status" value="1"/>
</dbReference>
<dbReference type="EMBL" id="VFOP01000001">
    <property type="protein sequence ID" value="TQL50682.1"/>
    <property type="molecule type" value="Genomic_DNA"/>
</dbReference>
<reference evidence="1 2" key="1">
    <citation type="submission" date="2019-06" db="EMBL/GenBank/DDBJ databases">
        <title>Sequencing the genomes of 1000 actinobacteria strains.</title>
        <authorList>
            <person name="Klenk H.-P."/>
        </authorList>
    </citation>
    <scope>NUCLEOTIDE SEQUENCE [LARGE SCALE GENOMIC DNA]</scope>
    <source>
        <strain evidence="1 2">DSM 12335</strain>
    </source>
</reference>
<dbReference type="PANTHER" id="PTHR32332">
    <property type="entry name" value="2-NITROPROPANE DIOXYGENASE"/>
    <property type="match status" value="1"/>
</dbReference>
<name>A0A542YRF5_9MICO</name>
<gene>
    <name evidence="1" type="ORF">FB467_1795</name>
</gene>
<sequence>MAPTTRPVVIQGGMGVAVSSWQLAREVSMSGQLGVISGTAMDAVLSRRLQDGDPGGHMRRALAAFPSAEMAARVLDKYYIEGGRRPGTPYKPIPKLTLATARAGQELAVVGNFAEVWLAKEGHDGVVGINCLEKVQMATPTALLGAMLADVDYVLMGAGIPREIPRLLTDLSHGSVGRITADVLGGKITRHIEVDPVDLLGDDLPTLRRPEFLAIVSAEALANYLYRDPEIRPDGFVVEGPPAGGHSAPPRGKMQLDDHGEPIYGPRDDANLAKMVELGLPFWLAGAYGTPERVAEALDHGAAGVQVGTLFALSRDSGITDATRETMLEELRAGELEVKNDPLASPTGFPFKVASLEDTASEAETYEARPRLCDLSYLRTPYEKEDGEVGYRCPAEPVHMYLKKGGQEEATVGRKCLCNGLMANIGLGQERKDGYVEVRLVTLGQDLAGARELIGRYVEGWSARQAVDWLLTRVPASLVRQVQFA</sequence>
<accession>A0A542YRF5</accession>
<keyword evidence="1" id="KW-0503">Monooxygenase</keyword>
<dbReference type="SUPFAM" id="SSF51395">
    <property type="entry name" value="FMN-linked oxidoreductases"/>
    <property type="match status" value="1"/>
</dbReference>
<evidence type="ECO:0000313" key="2">
    <source>
        <dbReference type="Proteomes" id="UP000319516"/>
    </source>
</evidence>
<dbReference type="RefSeq" id="WP_228393082.1">
    <property type="nucleotide sequence ID" value="NZ_BAAAIK010000002.1"/>
</dbReference>
<dbReference type="GO" id="GO:0004497">
    <property type="term" value="F:monooxygenase activity"/>
    <property type="evidence" value="ECO:0007669"/>
    <property type="project" value="UniProtKB-KW"/>
</dbReference>
<evidence type="ECO:0000313" key="1">
    <source>
        <dbReference type="EMBL" id="TQL50682.1"/>
    </source>
</evidence>
<keyword evidence="2" id="KW-1185">Reference proteome</keyword>
<proteinExistence type="predicted"/>